<keyword evidence="3" id="KW-1185">Reference proteome</keyword>
<evidence type="ECO:0000313" key="2">
    <source>
        <dbReference type="EMBL" id="KAL1500618.1"/>
    </source>
</evidence>
<comment type="caution">
    <text evidence="2">The sequence shown here is derived from an EMBL/GenBank/DDBJ whole genome shotgun (WGS) entry which is preliminary data.</text>
</comment>
<feature type="compositionally biased region" description="Low complexity" evidence="1">
    <location>
        <begin position="394"/>
        <end position="403"/>
    </location>
</feature>
<feature type="compositionally biased region" description="Pro residues" evidence="1">
    <location>
        <begin position="59"/>
        <end position="81"/>
    </location>
</feature>
<dbReference type="Proteomes" id="UP001515480">
    <property type="component" value="Unassembled WGS sequence"/>
</dbReference>
<reference evidence="2 3" key="1">
    <citation type="journal article" date="2024" name="Science">
        <title>Giant polyketide synthase enzymes in the biosynthesis of giant marine polyether toxins.</title>
        <authorList>
            <person name="Fallon T.R."/>
            <person name="Shende V.V."/>
            <person name="Wierzbicki I.H."/>
            <person name="Pendleton A.L."/>
            <person name="Watervoot N.F."/>
            <person name="Auber R.P."/>
            <person name="Gonzalez D.J."/>
            <person name="Wisecaver J.H."/>
            <person name="Moore B.S."/>
        </authorList>
    </citation>
    <scope>NUCLEOTIDE SEQUENCE [LARGE SCALE GENOMIC DNA]</scope>
    <source>
        <strain evidence="2 3">12B1</strain>
    </source>
</reference>
<dbReference type="EMBL" id="JBGBPQ010000023">
    <property type="protein sequence ID" value="KAL1500618.1"/>
    <property type="molecule type" value="Genomic_DNA"/>
</dbReference>
<feature type="region of interest" description="Disordered" evidence="1">
    <location>
        <begin position="39"/>
        <end position="105"/>
    </location>
</feature>
<dbReference type="AlphaFoldDB" id="A0AB34IL79"/>
<protein>
    <submittedName>
        <fullName evidence="2">Uncharacterized protein</fullName>
    </submittedName>
</protein>
<name>A0AB34IL79_PRYPA</name>
<organism evidence="2 3">
    <name type="scientific">Prymnesium parvum</name>
    <name type="common">Toxic golden alga</name>
    <dbReference type="NCBI Taxonomy" id="97485"/>
    <lineage>
        <taxon>Eukaryota</taxon>
        <taxon>Haptista</taxon>
        <taxon>Haptophyta</taxon>
        <taxon>Prymnesiophyceae</taxon>
        <taxon>Prymnesiales</taxon>
        <taxon>Prymnesiaceae</taxon>
        <taxon>Prymnesium</taxon>
    </lineage>
</organism>
<evidence type="ECO:0000256" key="1">
    <source>
        <dbReference type="SAM" id="MobiDB-lite"/>
    </source>
</evidence>
<sequence length="421" mass="46176">MPAHPRGRDQAPHPRAVLGVWSPFGQAYACHGEVNLKLGKKPQRHGAEKEKEAKLLASAPPPPPDDEPTLPPRTPPGPPIALKPGLGLGMGLHPQRFPRQPLHSSERRVRACCASRRLIDGLRDSSSEPSLWLPASPHSSVAELPEPRRLPAIEKPPPLPRLPIAVRYAAEFRGVQRRSRLKLEAMLEERERLRASVVSLRHARIALSPMVISRHDGRSSVALARVGTKTLWHEASERIRRADGGALELWQALHACIREREPAAPAEELPPPVEKFMREVHSRLAEGEPIGEPLVERLLEFAQAALRGPPAVPAEHREFVEALLQTVAKLAGIDPEVVSLSNASQADRTLRQRVRRNSTLGGNNLQPQHLPIKSVEGSLSSLYDAEASPPPAATPTTAVADVPAIHEEEEEEEEKPQDQGE</sequence>
<accession>A0AB34IL79</accession>
<gene>
    <name evidence="2" type="ORF">AB1Y20_013270</name>
</gene>
<evidence type="ECO:0000313" key="3">
    <source>
        <dbReference type="Proteomes" id="UP001515480"/>
    </source>
</evidence>
<proteinExistence type="predicted"/>
<feature type="region of interest" description="Disordered" evidence="1">
    <location>
        <begin position="381"/>
        <end position="421"/>
    </location>
</feature>
<feature type="compositionally biased region" description="Basic and acidic residues" evidence="1">
    <location>
        <begin position="45"/>
        <end position="54"/>
    </location>
</feature>